<dbReference type="Pfam" id="PF05036">
    <property type="entry name" value="SPOR"/>
    <property type="match status" value="1"/>
</dbReference>
<gene>
    <name evidence="2" type="ORF">METHB2_30045</name>
</gene>
<reference evidence="2 3" key="1">
    <citation type="submission" date="2020-02" db="EMBL/GenBank/DDBJ databases">
        <authorList>
            <person name="Hogendoorn C."/>
        </authorList>
    </citation>
    <scope>NUCLEOTIDE SEQUENCE [LARGE SCALE GENOMIC DNA]</scope>
    <source>
        <strain evidence="2">METHB21</strain>
    </source>
</reference>
<protein>
    <recommendedName>
        <fullName evidence="1">SPOR domain-containing protein</fullName>
    </recommendedName>
</protein>
<dbReference type="RefSeq" id="WP_174625754.1">
    <property type="nucleotide sequence ID" value="NZ_CADCXN010000058.1"/>
</dbReference>
<dbReference type="Gene3D" id="3.30.70.1070">
    <property type="entry name" value="Sporulation related repeat"/>
    <property type="match status" value="1"/>
</dbReference>
<dbReference type="EMBL" id="CADCXN010000058">
    <property type="protein sequence ID" value="CAA9890841.1"/>
    <property type="molecule type" value="Genomic_DNA"/>
</dbReference>
<proteinExistence type="predicted"/>
<keyword evidence="3" id="KW-1185">Reference proteome</keyword>
<evidence type="ECO:0000313" key="2">
    <source>
        <dbReference type="EMBL" id="CAA9890841.1"/>
    </source>
</evidence>
<sequence length="61" mass="7008">MAFKQQRYAKSKADEFVQKGIPAEVIAVNIDGASWYRLRVNGFRNKEQATSHSARVKKRLI</sequence>
<dbReference type="Proteomes" id="UP000494216">
    <property type="component" value="Unassembled WGS sequence"/>
</dbReference>
<comment type="caution">
    <text evidence="2">The sequence shown here is derived from an EMBL/GenBank/DDBJ whole genome shotgun (WGS) entry which is preliminary data.</text>
</comment>
<dbReference type="PROSITE" id="PS51724">
    <property type="entry name" value="SPOR"/>
    <property type="match status" value="1"/>
</dbReference>
<evidence type="ECO:0000259" key="1">
    <source>
        <dbReference type="PROSITE" id="PS51724"/>
    </source>
</evidence>
<name>A0A8S0Y9Y5_9GAMM</name>
<evidence type="ECO:0000313" key="3">
    <source>
        <dbReference type="Proteomes" id="UP000494216"/>
    </source>
</evidence>
<dbReference type="AlphaFoldDB" id="A0A8S0Y9Y5"/>
<dbReference type="GO" id="GO:0042834">
    <property type="term" value="F:peptidoglycan binding"/>
    <property type="evidence" value="ECO:0007669"/>
    <property type="project" value="InterPro"/>
</dbReference>
<dbReference type="SUPFAM" id="SSF110997">
    <property type="entry name" value="Sporulation related repeat"/>
    <property type="match status" value="1"/>
</dbReference>
<dbReference type="InterPro" id="IPR036680">
    <property type="entry name" value="SPOR-like_sf"/>
</dbReference>
<accession>A0A8S0Y9Y5</accession>
<dbReference type="InterPro" id="IPR007730">
    <property type="entry name" value="SPOR-like_dom"/>
</dbReference>
<feature type="domain" description="SPOR" evidence="1">
    <location>
        <begin position="1"/>
        <end position="61"/>
    </location>
</feature>
<organism evidence="2 3">
    <name type="scientific">Candidatus Methylobacter favarea</name>
    <dbReference type="NCBI Taxonomy" id="2707345"/>
    <lineage>
        <taxon>Bacteria</taxon>
        <taxon>Pseudomonadati</taxon>
        <taxon>Pseudomonadota</taxon>
        <taxon>Gammaproteobacteria</taxon>
        <taxon>Methylococcales</taxon>
        <taxon>Methylococcaceae</taxon>
        <taxon>Methylobacter</taxon>
    </lineage>
</organism>